<dbReference type="EMBL" id="JACEON010000010">
    <property type="protein sequence ID" value="MBA4612418.1"/>
    <property type="molecule type" value="Genomic_DNA"/>
</dbReference>
<gene>
    <name evidence="2" type="ORF">H1W37_12190</name>
</gene>
<comment type="caution">
    <text evidence="2">The sequence shown here is derived from an EMBL/GenBank/DDBJ whole genome shotgun (WGS) entry which is preliminary data.</text>
</comment>
<dbReference type="InterPro" id="IPR016142">
    <property type="entry name" value="Citrate_synth-like_lrg_a-sub"/>
</dbReference>
<dbReference type="Pfam" id="PF00285">
    <property type="entry name" value="Citrate_synt"/>
    <property type="match status" value="1"/>
</dbReference>
<protein>
    <recommendedName>
        <fullName evidence="4">Citrate synthase</fullName>
    </recommendedName>
</protein>
<evidence type="ECO:0000313" key="2">
    <source>
        <dbReference type="EMBL" id="MBA4612418.1"/>
    </source>
</evidence>
<dbReference type="InterPro" id="IPR036969">
    <property type="entry name" value="Citrate_synthase_sf"/>
</dbReference>
<dbReference type="InterPro" id="IPR002020">
    <property type="entry name" value="Citrate_synthase"/>
</dbReference>
<evidence type="ECO:0008006" key="4">
    <source>
        <dbReference type="Google" id="ProtNLM"/>
    </source>
</evidence>
<dbReference type="GO" id="GO:0046912">
    <property type="term" value="F:acyltransferase activity, acyl groups converted into alkyl on transfer"/>
    <property type="evidence" value="ECO:0007669"/>
    <property type="project" value="InterPro"/>
</dbReference>
<dbReference type="SUPFAM" id="SSF48256">
    <property type="entry name" value="Citrate synthase"/>
    <property type="match status" value="1"/>
</dbReference>
<accession>A0A838XUY1</accession>
<reference evidence="2 3" key="1">
    <citation type="submission" date="2020-07" db="EMBL/GenBank/DDBJ databases">
        <authorList>
            <person name="Li M."/>
        </authorList>
    </citation>
    <scope>NUCLEOTIDE SEQUENCE [LARGE SCALE GENOMIC DNA]</scope>
    <source>
        <strain evidence="2 3">DSM 23284</strain>
    </source>
</reference>
<dbReference type="RefSeq" id="WP_181760604.1">
    <property type="nucleotide sequence ID" value="NZ_BMCR01000009.1"/>
</dbReference>
<keyword evidence="3" id="KW-1185">Reference proteome</keyword>
<dbReference type="Proteomes" id="UP000559404">
    <property type="component" value="Unassembled WGS sequence"/>
</dbReference>
<dbReference type="Gene3D" id="1.10.580.10">
    <property type="entry name" value="Citrate Synthase, domain 1"/>
    <property type="match status" value="1"/>
</dbReference>
<reference evidence="2 3" key="2">
    <citation type="submission" date="2020-08" db="EMBL/GenBank/DDBJ databases">
        <title>Stappia taiwanensis sp. nov., isolated from a coastal thermal spring.</title>
        <authorList>
            <person name="Kampfer P."/>
        </authorList>
    </citation>
    <scope>NUCLEOTIDE SEQUENCE [LARGE SCALE GENOMIC DNA]</scope>
    <source>
        <strain evidence="2 3">DSM 23284</strain>
    </source>
</reference>
<name>A0A838XUY1_9HYPH</name>
<proteinExistence type="predicted"/>
<sequence length="160" mass="16375">MTIQTPELRGAGDRSGHGGSATATPVTLAAPGLEGIAVAETVLSHVDGANGRLLLRGHELRDIAGTMSFEAAIALLWADFLPESDLARLTDLFAAARERASVALPAMCAAPTGLRVYERMRLGLAALPLASDLHPAIVIAGAQPLLLAAAARLAAGDLLP</sequence>
<dbReference type="AlphaFoldDB" id="A0A838XUY1"/>
<feature type="region of interest" description="Disordered" evidence="1">
    <location>
        <begin position="1"/>
        <end position="24"/>
    </location>
</feature>
<evidence type="ECO:0000256" key="1">
    <source>
        <dbReference type="SAM" id="MobiDB-lite"/>
    </source>
</evidence>
<organism evidence="2 3">
    <name type="scientific">Stappia taiwanensis</name>
    <dbReference type="NCBI Taxonomy" id="992267"/>
    <lineage>
        <taxon>Bacteria</taxon>
        <taxon>Pseudomonadati</taxon>
        <taxon>Pseudomonadota</taxon>
        <taxon>Alphaproteobacteria</taxon>
        <taxon>Hyphomicrobiales</taxon>
        <taxon>Stappiaceae</taxon>
        <taxon>Stappia</taxon>
    </lineage>
</organism>
<evidence type="ECO:0000313" key="3">
    <source>
        <dbReference type="Proteomes" id="UP000559404"/>
    </source>
</evidence>